<dbReference type="GO" id="GO:0003677">
    <property type="term" value="F:DNA binding"/>
    <property type="evidence" value="ECO:0007669"/>
    <property type="project" value="UniProtKB-KW"/>
</dbReference>
<dbReference type="GO" id="GO:0016887">
    <property type="term" value="F:ATP hydrolysis activity"/>
    <property type="evidence" value="ECO:0007669"/>
    <property type="project" value="TreeGrafter"/>
</dbReference>
<dbReference type="GO" id="GO:0006338">
    <property type="term" value="P:chromatin remodeling"/>
    <property type="evidence" value="ECO:0007669"/>
    <property type="project" value="TreeGrafter"/>
</dbReference>
<keyword evidence="2" id="KW-0547">Nucleotide-binding</keyword>
<accession>A0AAW1XNE0</accession>
<dbReference type="InterPro" id="IPR050520">
    <property type="entry name" value="INO80/SWR1_helicase"/>
</dbReference>
<feature type="region of interest" description="Disordered" evidence="5">
    <location>
        <begin position="1"/>
        <end position="31"/>
    </location>
</feature>
<evidence type="ECO:0000256" key="1">
    <source>
        <dbReference type="ARBA" id="ARBA00004123"/>
    </source>
</evidence>
<feature type="region of interest" description="Disordered" evidence="5">
    <location>
        <begin position="250"/>
        <end position="316"/>
    </location>
</feature>
<comment type="subcellular location">
    <subcellularLocation>
        <location evidence="1">Nucleus</location>
    </subcellularLocation>
</comment>
<proteinExistence type="predicted"/>
<keyword evidence="3" id="KW-0378">Hydrolase</keyword>
<evidence type="ECO:0000313" key="7">
    <source>
        <dbReference type="EMBL" id="KAK9937453.1"/>
    </source>
</evidence>
<reference evidence="7 8" key="1">
    <citation type="journal article" date="2023" name="G3 (Bethesda)">
        <title>A chromosome-length genome assembly and annotation of blackberry (Rubus argutus, cv. 'Hillquist').</title>
        <authorList>
            <person name="Bruna T."/>
            <person name="Aryal R."/>
            <person name="Dudchenko O."/>
            <person name="Sargent D.J."/>
            <person name="Mead D."/>
            <person name="Buti M."/>
            <person name="Cavallini A."/>
            <person name="Hytonen T."/>
            <person name="Andres J."/>
            <person name="Pham M."/>
            <person name="Weisz D."/>
            <person name="Mascagni F."/>
            <person name="Usai G."/>
            <person name="Natali L."/>
            <person name="Bassil N."/>
            <person name="Fernandez G.E."/>
            <person name="Lomsadze A."/>
            <person name="Armour M."/>
            <person name="Olukolu B."/>
            <person name="Poorten T."/>
            <person name="Britton C."/>
            <person name="Davik J."/>
            <person name="Ashrafi H."/>
            <person name="Aiden E.L."/>
            <person name="Borodovsky M."/>
            <person name="Worthington M."/>
        </authorList>
    </citation>
    <scope>NUCLEOTIDE SEQUENCE [LARGE SCALE GENOMIC DNA]</scope>
    <source>
        <strain evidence="7">PI 553951</strain>
    </source>
</reference>
<dbReference type="GO" id="GO:0042393">
    <property type="term" value="F:histone binding"/>
    <property type="evidence" value="ECO:0007669"/>
    <property type="project" value="TreeGrafter"/>
</dbReference>
<gene>
    <name evidence="7" type="ORF">M0R45_014243</name>
</gene>
<dbReference type="PANTHER" id="PTHR45685:SF1">
    <property type="entry name" value="HELICASE SRCAP"/>
    <property type="match status" value="1"/>
</dbReference>
<feature type="compositionally biased region" description="Polar residues" evidence="5">
    <location>
        <begin position="157"/>
        <end position="167"/>
    </location>
</feature>
<dbReference type="EMBL" id="JBEDUW010000003">
    <property type="protein sequence ID" value="KAK9937453.1"/>
    <property type="molecule type" value="Genomic_DNA"/>
</dbReference>
<evidence type="ECO:0000256" key="5">
    <source>
        <dbReference type="SAM" id="MobiDB-lite"/>
    </source>
</evidence>
<feature type="compositionally biased region" description="Basic and acidic residues" evidence="5">
    <location>
        <begin position="271"/>
        <end position="280"/>
    </location>
</feature>
<dbReference type="Proteomes" id="UP001457282">
    <property type="component" value="Unassembled WGS sequence"/>
</dbReference>
<organism evidence="7 8">
    <name type="scientific">Rubus argutus</name>
    <name type="common">Southern blackberry</name>
    <dbReference type="NCBI Taxonomy" id="59490"/>
    <lineage>
        <taxon>Eukaryota</taxon>
        <taxon>Viridiplantae</taxon>
        <taxon>Streptophyta</taxon>
        <taxon>Embryophyta</taxon>
        <taxon>Tracheophyta</taxon>
        <taxon>Spermatophyta</taxon>
        <taxon>Magnoliopsida</taxon>
        <taxon>eudicotyledons</taxon>
        <taxon>Gunneridae</taxon>
        <taxon>Pentapetalae</taxon>
        <taxon>rosids</taxon>
        <taxon>fabids</taxon>
        <taxon>Rosales</taxon>
        <taxon>Rosaceae</taxon>
        <taxon>Rosoideae</taxon>
        <taxon>Rosoideae incertae sedis</taxon>
        <taxon>Rubus</taxon>
    </lineage>
</organism>
<sequence length="433" mass="48830">MASKGPRPKLDHETRPKRHKALEAANEPRRPKAHWDHVLEEMIWLSKDFESERKWKLAQAKKVALKASKGMLDQATRGEKKIKEEEQRLKKVALNISKDVKKFWLKIEKLVLYKHQMELDEKKKKALDKQLEFLLGQTERYSTMLAENLVDSYKPVQQCSTQDQMSIEGTAMGENDISKSAELNVEPQSDAADADDDYDVQSDDGSGDDENTIDEDEALFTKEERQEELAALQNEVDLPLEELLKQYATEKVNAESSQEKGEDAAEMTSTGEDHGMLPDKGEDDAEMSSAGKDHSMSLEKGEDGAKNTSTGEDHDMWHETDEVGTEMTSVSEVNGEQNDLLIASKTDFCPDVSTGRRCKPIYQRIKISEAKIISQASLQSAKGHIPYDFDEEHEDGDFILAAGEEKVGMMETNFSSSYSWFCSSLIYLALFPV</sequence>
<feature type="region of interest" description="Disordered" evidence="5">
    <location>
        <begin position="157"/>
        <end position="238"/>
    </location>
</feature>
<dbReference type="SMART" id="SM00573">
    <property type="entry name" value="HSA"/>
    <property type="match status" value="1"/>
</dbReference>
<name>A0AAW1XNE0_RUBAR</name>
<evidence type="ECO:0000313" key="8">
    <source>
        <dbReference type="Proteomes" id="UP001457282"/>
    </source>
</evidence>
<dbReference type="GO" id="GO:0004386">
    <property type="term" value="F:helicase activity"/>
    <property type="evidence" value="ECO:0007669"/>
    <property type="project" value="UniProtKB-KW"/>
</dbReference>
<dbReference type="InterPro" id="IPR014012">
    <property type="entry name" value="HSA_dom"/>
</dbReference>
<dbReference type="PROSITE" id="PS51204">
    <property type="entry name" value="HSA"/>
    <property type="match status" value="1"/>
</dbReference>
<dbReference type="PANTHER" id="PTHR45685">
    <property type="entry name" value="HELICASE SRCAP-RELATED"/>
    <property type="match status" value="1"/>
</dbReference>
<dbReference type="Pfam" id="PF07529">
    <property type="entry name" value="HSA"/>
    <property type="match status" value="1"/>
</dbReference>
<evidence type="ECO:0000256" key="4">
    <source>
        <dbReference type="ARBA" id="ARBA00022840"/>
    </source>
</evidence>
<comment type="caution">
    <text evidence="7">The sequence shown here is derived from an EMBL/GenBank/DDBJ whole genome shotgun (WGS) entry which is preliminary data.</text>
</comment>
<feature type="compositionally biased region" description="Acidic residues" evidence="5">
    <location>
        <begin position="192"/>
        <end position="218"/>
    </location>
</feature>
<feature type="domain" description="HSA" evidence="6">
    <location>
        <begin position="22"/>
        <end position="94"/>
    </location>
</feature>
<keyword evidence="3" id="KW-0347">Helicase</keyword>
<protein>
    <recommendedName>
        <fullName evidence="6">HSA domain-containing protein</fullName>
    </recommendedName>
</protein>
<keyword evidence="4" id="KW-0067">ATP-binding</keyword>
<feature type="compositionally biased region" description="Basic and acidic residues" evidence="5">
    <location>
        <begin position="291"/>
        <end position="316"/>
    </location>
</feature>
<dbReference type="AlphaFoldDB" id="A0AAW1XNE0"/>
<keyword evidence="8" id="KW-1185">Reference proteome</keyword>
<evidence type="ECO:0000256" key="3">
    <source>
        <dbReference type="ARBA" id="ARBA00022806"/>
    </source>
</evidence>
<evidence type="ECO:0000259" key="6">
    <source>
        <dbReference type="PROSITE" id="PS51204"/>
    </source>
</evidence>
<dbReference type="GO" id="GO:0000812">
    <property type="term" value="C:Swr1 complex"/>
    <property type="evidence" value="ECO:0007669"/>
    <property type="project" value="TreeGrafter"/>
</dbReference>
<feature type="compositionally biased region" description="Basic and acidic residues" evidence="5">
    <location>
        <begin position="219"/>
        <end position="228"/>
    </location>
</feature>
<dbReference type="GO" id="GO:0005524">
    <property type="term" value="F:ATP binding"/>
    <property type="evidence" value="ECO:0007669"/>
    <property type="project" value="UniProtKB-KW"/>
</dbReference>
<evidence type="ECO:0000256" key="2">
    <source>
        <dbReference type="ARBA" id="ARBA00022741"/>
    </source>
</evidence>